<evidence type="ECO:0000313" key="1">
    <source>
        <dbReference type="EMBL" id="QNT78636.1"/>
    </source>
</evidence>
<dbReference type="KEGG" id="ebla:JGUZn3_14110"/>
<sequence>MLHVCLKQLGEEFNTRHQDIHEDPYETGLELDKKLEALFEQHKNYTSDDIITIKIRAFEAGIIYDAFNEVCNGLSFGFANIPTRKQLFGYDREALVEFYDHYEKIFLNKYNS</sequence>
<dbReference type="Proteomes" id="UP000516349">
    <property type="component" value="Chromosome"/>
</dbReference>
<proteinExistence type="predicted"/>
<dbReference type="EMBL" id="CP060244">
    <property type="protein sequence ID" value="QNT78636.1"/>
    <property type="molecule type" value="Genomic_DNA"/>
</dbReference>
<reference evidence="1 2" key="1">
    <citation type="submission" date="2020-08" db="EMBL/GenBank/DDBJ databases">
        <title>Complete genome sequence of Entomobacter blattae G55GP.</title>
        <authorList>
            <person name="Poehlein A."/>
            <person name="Guzman J."/>
            <person name="Daniel R."/>
            <person name="Vilcinskas A."/>
        </authorList>
    </citation>
    <scope>NUCLEOTIDE SEQUENCE [LARGE SCALE GENOMIC DNA]</scope>
    <source>
        <strain evidence="1 2">G55GP</strain>
    </source>
</reference>
<keyword evidence="2" id="KW-1185">Reference proteome</keyword>
<dbReference type="RefSeq" id="WP_203412884.1">
    <property type="nucleotide sequence ID" value="NZ_CP060244.1"/>
</dbReference>
<dbReference type="AlphaFoldDB" id="A0A7H1NS76"/>
<accession>A0A7H1NS76</accession>
<name>A0A7H1NS76_9PROT</name>
<gene>
    <name evidence="1" type="ORF">JGUZn3_14110</name>
</gene>
<organism evidence="1 2">
    <name type="scientific">Entomobacter blattae</name>
    <dbReference type="NCBI Taxonomy" id="2762277"/>
    <lineage>
        <taxon>Bacteria</taxon>
        <taxon>Pseudomonadati</taxon>
        <taxon>Pseudomonadota</taxon>
        <taxon>Alphaproteobacteria</taxon>
        <taxon>Acetobacterales</taxon>
        <taxon>Acetobacteraceae</taxon>
        <taxon>Entomobacter</taxon>
    </lineage>
</organism>
<evidence type="ECO:0000313" key="2">
    <source>
        <dbReference type="Proteomes" id="UP000516349"/>
    </source>
</evidence>
<protein>
    <submittedName>
        <fullName evidence="1">Uncharacterized protein</fullName>
    </submittedName>
</protein>